<dbReference type="EMBL" id="PEOG01000085">
    <property type="protein sequence ID" value="PIM51004.1"/>
    <property type="molecule type" value="Genomic_DNA"/>
</dbReference>
<dbReference type="Pfam" id="PF00672">
    <property type="entry name" value="HAMP"/>
    <property type="match status" value="1"/>
</dbReference>
<keyword evidence="10" id="KW-1185">Reference proteome</keyword>
<dbReference type="InterPro" id="IPR051310">
    <property type="entry name" value="MCP_chemotaxis"/>
</dbReference>
<dbReference type="InterPro" id="IPR003660">
    <property type="entry name" value="HAMP_dom"/>
</dbReference>
<dbReference type="PROSITE" id="PS50111">
    <property type="entry name" value="CHEMOTAXIS_TRANSDUC_2"/>
    <property type="match status" value="1"/>
</dbReference>
<keyword evidence="6" id="KW-0472">Membrane</keyword>
<evidence type="ECO:0000313" key="10">
    <source>
        <dbReference type="Proteomes" id="UP000231501"/>
    </source>
</evidence>
<evidence type="ECO:0000256" key="1">
    <source>
        <dbReference type="ARBA" id="ARBA00004370"/>
    </source>
</evidence>
<dbReference type="InterPro" id="IPR024478">
    <property type="entry name" value="HlyB_4HB_MCP"/>
</dbReference>
<keyword evidence="6" id="KW-0812">Transmembrane</keyword>
<accession>A0A2G9C5T2</accession>
<dbReference type="CDD" id="cd11386">
    <property type="entry name" value="MCP_signal"/>
    <property type="match status" value="1"/>
</dbReference>
<evidence type="ECO:0000256" key="4">
    <source>
        <dbReference type="PROSITE-ProRule" id="PRU00284"/>
    </source>
</evidence>
<feature type="domain" description="HAMP" evidence="8">
    <location>
        <begin position="250"/>
        <end position="302"/>
    </location>
</feature>
<dbReference type="GO" id="GO:0006935">
    <property type="term" value="P:chemotaxis"/>
    <property type="evidence" value="ECO:0007669"/>
    <property type="project" value="InterPro"/>
</dbReference>
<proteinExistence type="inferred from homology"/>
<feature type="domain" description="Methyl-accepting transducer" evidence="7">
    <location>
        <begin position="307"/>
        <end position="536"/>
    </location>
</feature>
<dbReference type="Pfam" id="PF12729">
    <property type="entry name" value="4HB_MCP_1"/>
    <property type="match status" value="1"/>
</dbReference>
<protein>
    <submittedName>
        <fullName evidence="9">Methyl-accepting chemotaxis protein</fullName>
    </submittedName>
</protein>
<name>A0A2G9C5T2_9BURK</name>
<gene>
    <name evidence="9" type="ORF">CS062_22100</name>
</gene>
<comment type="caution">
    <text evidence="9">The sequence shown here is derived from an EMBL/GenBank/DDBJ whole genome shotgun (WGS) entry which is preliminary data.</text>
</comment>
<comment type="similarity">
    <text evidence="3">Belongs to the methyl-accepting chemotaxis (MCP) protein family.</text>
</comment>
<dbReference type="GO" id="GO:0005886">
    <property type="term" value="C:plasma membrane"/>
    <property type="evidence" value="ECO:0007669"/>
    <property type="project" value="TreeGrafter"/>
</dbReference>
<dbReference type="CDD" id="cd19411">
    <property type="entry name" value="MCP2201-like_sensor"/>
    <property type="match status" value="1"/>
</dbReference>
<dbReference type="FunFam" id="1.10.287.950:FF:000001">
    <property type="entry name" value="Methyl-accepting chemotaxis sensory transducer"/>
    <property type="match status" value="1"/>
</dbReference>
<sequence>MTTLSARGSEHDGARAQASGLPRGKGPKQRFRELPMALLRNFRIGKRLALAFAAVLALLCFSAWFGMLQMARINENVRDLNGNWLPSVTRLAAMHDAANLARRQSLRAALVTDETARAASSRDREGALRAFEEAAKAYETSITGSAERALYQEIRAAWTAYLAADAELLRVAGAGEAEHSTARQLATGRTTTLFLAVSAAIAKDIDFNRTGGDLAARAAAESYDNGRLITLLVVAAALGVGIALAWQVTRSITSPIAEAVKATEDVASGDLTVDIRAEGRDEPADLLRAMARMVGQLGALVGQVRDSSESIATGSREIAQGNADLSTRTESQASSLQQTAASMEQLTSSVSQSAASAGEASRMAADASGAASEGGQAVGELVRTMQGISDASRRIEDIIGVIDSIAFQTNILALNAAVEAARAGEQGRGFAVVASEVRALAQRSAGAAREIKGLIQASVDRVDTGARQAEGAGEVMQRVVAQVGQVDTLIREISAATQEQNGGIQQVGGAVSHLDQVTQQNAALVEQSAAAAESLNSQAQQLARLVSQFRLRGAA</sequence>
<dbReference type="SMART" id="SM00283">
    <property type="entry name" value="MA"/>
    <property type="match status" value="1"/>
</dbReference>
<evidence type="ECO:0000313" key="9">
    <source>
        <dbReference type="EMBL" id="PIM51004.1"/>
    </source>
</evidence>
<dbReference type="PANTHER" id="PTHR43531">
    <property type="entry name" value="PROTEIN ICFG"/>
    <property type="match status" value="1"/>
</dbReference>
<dbReference type="CDD" id="cd06225">
    <property type="entry name" value="HAMP"/>
    <property type="match status" value="1"/>
</dbReference>
<dbReference type="InterPro" id="IPR004089">
    <property type="entry name" value="MCPsignal_dom"/>
</dbReference>
<dbReference type="PANTHER" id="PTHR43531:SF14">
    <property type="entry name" value="METHYL-ACCEPTING CHEMOTAXIS PROTEIN I-RELATED"/>
    <property type="match status" value="1"/>
</dbReference>
<dbReference type="AlphaFoldDB" id="A0A2G9C5T2"/>
<evidence type="ECO:0000256" key="2">
    <source>
        <dbReference type="ARBA" id="ARBA00022481"/>
    </source>
</evidence>
<feature type="region of interest" description="Disordered" evidence="5">
    <location>
        <begin position="1"/>
        <end position="28"/>
    </location>
</feature>
<keyword evidence="2" id="KW-0488">Methylation</keyword>
<dbReference type="PROSITE" id="PS50885">
    <property type="entry name" value="HAMP"/>
    <property type="match status" value="1"/>
</dbReference>
<reference evidence="9 10" key="1">
    <citation type="submission" date="2017-11" db="EMBL/GenBank/DDBJ databases">
        <title>Draft genome sequence of Mitsuaria sp. HWN-4.</title>
        <authorList>
            <person name="Gundlapally S.R."/>
        </authorList>
    </citation>
    <scope>NUCLEOTIDE SEQUENCE [LARGE SCALE GENOMIC DNA]</scope>
    <source>
        <strain evidence="9 10">HWN-4</strain>
    </source>
</reference>
<dbReference type="GO" id="GO:0004888">
    <property type="term" value="F:transmembrane signaling receptor activity"/>
    <property type="evidence" value="ECO:0007669"/>
    <property type="project" value="InterPro"/>
</dbReference>
<dbReference type="PRINTS" id="PR00260">
    <property type="entry name" value="CHEMTRNSDUCR"/>
</dbReference>
<evidence type="ECO:0000259" key="8">
    <source>
        <dbReference type="PROSITE" id="PS50885"/>
    </source>
</evidence>
<dbReference type="Pfam" id="PF00015">
    <property type="entry name" value="MCPsignal"/>
    <property type="match status" value="1"/>
</dbReference>
<dbReference type="Proteomes" id="UP000231501">
    <property type="component" value="Unassembled WGS sequence"/>
</dbReference>
<feature type="region of interest" description="Disordered" evidence="5">
    <location>
        <begin position="311"/>
        <end position="354"/>
    </location>
</feature>
<keyword evidence="4" id="KW-0807">Transducer</keyword>
<dbReference type="SUPFAM" id="SSF58104">
    <property type="entry name" value="Methyl-accepting chemotaxis protein (MCP) signaling domain"/>
    <property type="match status" value="1"/>
</dbReference>
<feature type="compositionally biased region" description="Low complexity" evidence="5">
    <location>
        <begin position="331"/>
        <end position="342"/>
    </location>
</feature>
<organism evidence="9 10">
    <name type="scientific">Roseateles chitinivorans</name>
    <dbReference type="NCBI Taxonomy" id="2917965"/>
    <lineage>
        <taxon>Bacteria</taxon>
        <taxon>Pseudomonadati</taxon>
        <taxon>Pseudomonadota</taxon>
        <taxon>Betaproteobacteria</taxon>
        <taxon>Burkholderiales</taxon>
        <taxon>Sphaerotilaceae</taxon>
        <taxon>Roseateles</taxon>
    </lineage>
</organism>
<dbReference type="GO" id="GO:0007165">
    <property type="term" value="P:signal transduction"/>
    <property type="evidence" value="ECO:0007669"/>
    <property type="project" value="UniProtKB-KW"/>
</dbReference>
<dbReference type="InterPro" id="IPR047347">
    <property type="entry name" value="YvaQ-like_sensor"/>
</dbReference>
<evidence type="ECO:0000256" key="3">
    <source>
        <dbReference type="ARBA" id="ARBA00029447"/>
    </source>
</evidence>
<feature type="transmembrane region" description="Helical" evidence="6">
    <location>
        <begin position="48"/>
        <end position="68"/>
    </location>
</feature>
<dbReference type="SMART" id="SM00304">
    <property type="entry name" value="HAMP"/>
    <property type="match status" value="1"/>
</dbReference>
<keyword evidence="6" id="KW-1133">Transmembrane helix</keyword>
<evidence type="ECO:0000256" key="5">
    <source>
        <dbReference type="SAM" id="MobiDB-lite"/>
    </source>
</evidence>
<dbReference type="Gene3D" id="1.10.287.950">
    <property type="entry name" value="Methyl-accepting chemotaxis protein"/>
    <property type="match status" value="1"/>
</dbReference>
<dbReference type="InterPro" id="IPR004090">
    <property type="entry name" value="Chemotax_Me-accpt_rcpt"/>
</dbReference>
<evidence type="ECO:0000259" key="7">
    <source>
        <dbReference type="PROSITE" id="PS50111"/>
    </source>
</evidence>
<evidence type="ECO:0000256" key="6">
    <source>
        <dbReference type="SAM" id="Phobius"/>
    </source>
</evidence>
<comment type="subcellular location">
    <subcellularLocation>
        <location evidence="1">Membrane</location>
    </subcellularLocation>
</comment>